<dbReference type="EMBL" id="LAFY01000340">
    <property type="protein sequence ID" value="KJX99902.1"/>
    <property type="molecule type" value="Genomic_DNA"/>
</dbReference>
<keyword evidence="2" id="KW-1185">Reference proteome</keyword>
<dbReference type="Proteomes" id="UP000033647">
    <property type="component" value="Unassembled WGS sequence"/>
</dbReference>
<evidence type="ECO:0000313" key="2">
    <source>
        <dbReference type="Proteomes" id="UP000033647"/>
    </source>
</evidence>
<name>A0A0F4GS81_9PEZI</name>
<comment type="caution">
    <text evidence="1">The sequence shown here is derived from an EMBL/GenBank/DDBJ whole genome shotgun (WGS) entry which is preliminary data.</text>
</comment>
<dbReference type="OrthoDB" id="10441079at2759"/>
<reference evidence="1 2" key="1">
    <citation type="submission" date="2015-03" db="EMBL/GenBank/DDBJ databases">
        <title>RNA-seq based gene annotation and comparative genomics of four Zymoseptoria species reveal species-specific pathogenicity related genes and transposable element activity.</title>
        <authorList>
            <person name="Grandaubert J."/>
            <person name="Bhattacharyya A."/>
            <person name="Stukenbrock E.H."/>
        </authorList>
    </citation>
    <scope>NUCLEOTIDE SEQUENCE [LARGE SCALE GENOMIC DNA]</scope>
    <source>
        <strain evidence="1 2">Zb18110</strain>
    </source>
</reference>
<gene>
    <name evidence="1" type="ORF">TI39_contig348g00033</name>
</gene>
<dbReference type="AlphaFoldDB" id="A0A0F4GS81"/>
<accession>A0A0F4GS81</accession>
<organism evidence="1 2">
    <name type="scientific">Zymoseptoria brevis</name>
    <dbReference type="NCBI Taxonomy" id="1047168"/>
    <lineage>
        <taxon>Eukaryota</taxon>
        <taxon>Fungi</taxon>
        <taxon>Dikarya</taxon>
        <taxon>Ascomycota</taxon>
        <taxon>Pezizomycotina</taxon>
        <taxon>Dothideomycetes</taxon>
        <taxon>Dothideomycetidae</taxon>
        <taxon>Mycosphaerellales</taxon>
        <taxon>Mycosphaerellaceae</taxon>
        <taxon>Zymoseptoria</taxon>
    </lineage>
</organism>
<protein>
    <submittedName>
        <fullName evidence="1">Uncharacterized protein</fullName>
    </submittedName>
</protein>
<sequence length="77" mass="8678">MSSFFTTLSKVSTDMNALLITTIIDKFSPGGFDQDAEETSFWAAYHDCDYDEECVALLSDIDGRETGAREEKRGKIW</sequence>
<proteinExistence type="predicted"/>
<evidence type="ECO:0000313" key="1">
    <source>
        <dbReference type="EMBL" id="KJX99902.1"/>
    </source>
</evidence>